<dbReference type="KEGG" id="bvi:Bcep1808_6920"/>
<gene>
    <name evidence="2" type="ordered locus">Bcep1808_6920</name>
</gene>
<geneLocation type="plasmid" evidence="2 3">
    <name>pBVIE01</name>
</geneLocation>
<dbReference type="Proteomes" id="UP000002287">
    <property type="component" value="Plasmid pBVIE01"/>
</dbReference>
<dbReference type="AlphaFoldDB" id="A4JU54"/>
<keyword evidence="2" id="KW-0614">Plasmid</keyword>
<name>A4JU54_BURVG</name>
<reference evidence="2 3" key="1">
    <citation type="submission" date="2007-03" db="EMBL/GenBank/DDBJ databases">
        <title>Complete sequence of plasmid pBVIE01 of Burkholderia vietnamiensis G4.</title>
        <authorList>
            <consortium name="US DOE Joint Genome Institute"/>
            <person name="Copeland A."/>
            <person name="Lucas S."/>
            <person name="Lapidus A."/>
            <person name="Barry K."/>
            <person name="Detter J.C."/>
            <person name="Glavina del Rio T."/>
            <person name="Hammon N."/>
            <person name="Israni S."/>
            <person name="Dalin E."/>
            <person name="Tice H."/>
            <person name="Pitluck S."/>
            <person name="Chain P."/>
            <person name="Malfatti S."/>
            <person name="Shin M."/>
            <person name="Vergez L."/>
            <person name="Schmutz J."/>
            <person name="Larimer F."/>
            <person name="Land M."/>
            <person name="Hauser L."/>
            <person name="Kyrpides N."/>
            <person name="Tiedje J."/>
            <person name="Richardson P."/>
        </authorList>
    </citation>
    <scope>NUCLEOTIDE SEQUENCE [LARGE SCALE GENOMIC DNA]</scope>
    <source>
        <strain evidence="3">G4 / LMG 22486</strain>
        <plasmid evidence="2 3">pBVIE01</plasmid>
    </source>
</reference>
<feature type="region of interest" description="Disordered" evidence="1">
    <location>
        <begin position="92"/>
        <end position="121"/>
    </location>
</feature>
<sequence length="121" mass="13047">MRIPFRGHTPVCSSSLCARSTQQEMQMESANVANKSDANAAPMATMKDAVTLIKVVSAPYDDSGSAQDALAGISSLPGYVFGFVDEKEKRTVSFHEDSSPESELPTRHGMTRVLTRSPMGH</sequence>
<protein>
    <submittedName>
        <fullName evidence="2">Uncharacterized protein</fullName>
    </submittedName>
</protein>
<evidence type="ECO:0000313" key="2">
    <source>
        <dbReference type="EMBL" id="ABO59807.1"/>
    </source>
</evidence>
<dbReference type="EMBL" id="CP000617">
    <property type="protein sequence ID" value="ABO59807.1"/>
    <property type="molecule type" value="Genomic_DNA"/>
</dbReference>
<evidence type="ECO:0000256" key="1">
    <source>
        <dbReference type="SAM" id="MobiDB-lite"/>
    </source>
</evidence>
<dbReference type="HOGENOM" id="CLU_2033687_0_0_4"/>
<proteinExistence type="predicted"/>
<accession>A4JU54</accession>
<evidence type="ECO:0000313" key="3">
    <source>
        <dbReference type="Proteomes" id="UP000002287"/>
    </source>
</evidence>
<organism evidence="2 3">
    <name type="scientific">Burkholderia vietnamiensis (strain G4 / LMG 22486)</name>
    <name type="common">Burkholderia cepacia (strain R1808)</name>
    <dbReference type="NCBI Taxonomy" id="269482"/>
    <lineage>
        <taxon>Bacteria</taxon>
        <taxon>Pseudomonadati</taxon>
        <taxon>Pseudomonadota</taxon>
        <taxon>Betaproteobacteria</taxon>
        <taxon>Burkholderiales</taxon>
        <taxon>Burkholderiaceae</taxon>
        <taxon>Burkholderia</taxon>
        <taxon>Burkholderia cepacia complex</taxon>
    </lineage>
</organism>